<keyword evidence="3 14" id="KW-0716">Sensory transduction</keyword>
<evidence type="ECO:0000256" key="10">
    <source>
        <dbReference type="ARBA" id="ARBA00023170"/>
    </source>
</evidence>
<keyword evidence="17" id="KW-1185">Reference proteome</keyword>
<keyword evidence="5 14" id="KW-0552">Olfaction</keyword>
<gene>
    <name evidence="16" type="ORF">GDO54_000051</name>
</gene>
<dbReference type="GO" id="GO:0004984">
    <property type="term" value="F:olfactory receptor activity"/>
    <property type="evidence" value="ECO:0007669"/>
    <property type="project" value="InterPro"/>
</dbReference>
<feature type="transmembrane region" description="Helical" evidence="14">
    <location>
        <begin position="236"/>
        <end position="258"/>
    </location>
</feature>
<evidence type="ECO:0000256" key="1">
    <source>
        <dbReference type="ARBA" id="ARBA00004651"/>
    </source>
</evidence>
<dbReference type="Gene3D" id="1.20.1070.10">
    <property type="entry name" value="Rhodopsin 7-helix transmembrane proteins"/>
    <property type="match status" value="1"/>
</dbReference>
<dbReference type="GO" id="GO:0005886">
    <property type="term" value="C:plasma membrane"/>
    <property type="evidence" value="ECO:0007669"/>
    <property type="project" value="UniProtKB-SubCell"/>
</dbReference>
<feature type="domain" description="G-protein coupled receptors family 1 profile" evidence="15">
    <location>
        <begin position="40"/>
        <end position="290"/>
    </location>
</feature>
<dbReference type="PRINTS" id="PR00237">
    <property type="entry name" value="GPCRRHODOPSN"/>
</dbReference>
<keyword evidence="11" id="KW-0325">Glycoprotein</keyword>
<dbReference type="PRINTS" id="PR00245">
    <property type="entry name" value="OLFACTORYR"/>
</dbReference>
<dbReference type="PANTHER" id="PTHR24242:SF383">
    <property type="entry name" value="OLFACTORY RECEPTOR"/>
    <property type="match status" value="1"/>
</dbReference>
<keyword evidence="10 13" id="KW-0675">Receptor</keyword>
<name>A0AAV3B9R4_PYXAD</name>
<dbReference type="InterPro" id="IPR000276">
    <property type="entry name" value="GPCR_Rhodpsn"/>
</dbReference>
<feature type="transmembrane region" description="Helical" evidence="14">
    <location>
        <begin position="140"/>
        <end position="161"/>
    </location>
</feature>
<evidence type="ECO:0000313" key="16">
    <source>
        <dbReference type="EMBL" id="DBA32243.1"/>
    </source>
</evidence>
<dbReference type="AlphaFoldDB" id="A0AAV3B9R4"/>
<evidence type="ECO:0000256" key="11">
    <source>
        <dbReference type="ARBA" id="ARBA00023180"/>
    </source>
</evidence>
<dbReference type="PROSITE" id="PS00237">
    <property type="entry name" value="G_PROTEIN_RECEP_F1_1"/>
    <property type="match status" value="1"/>
</dbReference>
<evidence type="ECO:0000256" key="14">
    <source>
        <dbReference type="RuleBase" id="RU363047"/>
    </source>
</evidence>
<dbReference type="Pfam" id="PF13853">
    <property type="entry name" value="7tm_4"/>
    <property type="match status" value="1"/>
</dbReference>
<dbReference type="PANTHER" id="PTHR24242">
    <property type="entry name" value="G-PROTEIN COUPLED RECEPTOR"/>
    <property type="match status" value="1"/>
</dbReference>
<organism evidence="16 17">
    <name type="scientific">Pyxicephalus adspersus</name>
    <name type="common">African bullfrog</name>
    <dbReference type="NCBI Taxonomy" id="30357"/>
    <lineage>
        <taxon>Eukaryota</taxon>
        <taxon>Metazoa</taxon>
        <taxon>Chordata</taxon>
        <taxon>Craniata</taxon>
        <taxon>Vertebrata</taxon>
        <taxon>Euteleostomi</taxon>
        <taxon>Amphibia</taxon>
        <taxon>Batrachia</taxon>
        <taxon>Anura</taxon>
        <taxon>Neobatrachia</taxon>
        <taxon>Ranoidea</taxon>
        <taxon>Pyxicephalidae</taxon>
        <taxon>Pyxicephalinae</taxon>
        <taxon>Pyxicephalus</taxon>
    </lineage>
</organism>
<evidence type="ECO:0000259" key="15">
    <source>
        <dbReference type="PROSITE" id="PS50262"/>
    </source>
</evidence>
<evidence type="ECO:0000256" key="4">
    <source>
        <dbReference type="ARBA" id="ARBA00022692"/>
    </source>
</evidence>
<dbReference type="InterPro" id="IPR050939">
    <property type="entry name" value="Olfactory_GPCR1"/>
</dbReference>
<dbReference type="SUPFAM" id="SSF81321">
    <property type="entry name" value="Family A G protein-coupled receptor-like"/>
    <property type="match status" value="1"/>
</dbReference>
<evidence type="ECO:0000256" key="7">
    <source>
        <dbReference type="ARBA" id="ARBA00023040"/>
    </source>
</evidence>
<evidence type="ECO:0000313" key="17">
    <source>
        <dbReference type="Proteomes" id="UP001181693"/>
    </source>
</evidence>
<comment type="similarity">
    <text evidence="13">Belongs to the G-protein coupled receptor 1 family.</text>
</comment>
<dbReference type="InterPro" id="IPR017452">
    <property type="entry name" value="GPCR_Rhodpsn_7TM"/>
</dbReference>
<dbReference type="EMBL" id="DYDO01000001">
    <property type="protein sequence ID" value="DBA32243.1"/>
    <property type="molecule type" value="Genomic_DNA"/>
</dbReference>
<feature type="transmembrane region" description="Helical" evidence="14">
    <location>
        <begin position="28"/>
        <end position="51"/>
    </location>
</feature>
<dbReference type="FunFam" id="1.20.1070.10:FF:000024">
    <property type="entry name" value="Olfactory receptor"/>
    <property type="match status" value="1"/>
</dbReference>
<keyword evidence="4 13" id="KW-0812">Transmembrane</keyword>
<evidence type="ECO:0000256" key="3">
    <source>
        <dbReference type="ARBA" id="ARBA00022606"/>
    </source>
</evidence>
<evidence type="ECO:0000256" key="2">
    <source>
        <dbReference type="ARBA" id="ARBA00022475"/>
    </source>
</evidence>
<protein>
    <recommendedName>
        <fullName evidence="14">Olfactory receptor</fullName>
    </recommendedName>
</protein>
<keyword evidence="8 14" id="KW-0472">Membrane</keyword>
<accession>A0AAV3B9R4</accession>
<dbReference type="Proteomes" id="UP001181693">
    <property type="component" value="Unassembled WGS sequence"/>
</dbReference>
<reference evidence="16" key="1">
    <citation type="thesis" date="2020" institute="ProQuest LLC" country="789 East Eisenhower Parkway, Ann Arbor, MI, USA">
        <title>Comparative Genomics and Chromosome Evolution.</title>
        <authorList>
            <person name="Mudd A.B."/>
        </authorList>
    </citation>
    <scope>NUCLEOTIDE SEQUENCE</scope>
    <source>
        <strain evidence="16">1538</strain>
        <tissue evidence="16">Blood</tissue>
    </source>
</reference>
<feature type="transmembrane region" description="Helical" evidence="14">
    <location>
        <begin position="200"/>
        <end position="224"/>
    </location>
</feature>
<sequence>MDNRSNISEFVLLGFPGIGEKFHTPVSIALFLVYLTSLFSNGVVIALISCYRHLHQPMYVLILNLAISDLLFDTITLPKIVAKYWFNDGSISFAGCIFQLFSAHFLGSFDCYILLLMAIDRYVAICKPLRYPSLINNRRTILICCFFWFFTSIIALTIALLDSGVELCGQNIRSCFCTNTGVLSLACADVASLKRTIFCIAMFVLLLPLFFILFSYGVIIRVIITQTHSTSRRRAFYTCATQLCVICLYFIPRIFVYVANQVKLILNEDVNVLILCLYNFVPHMANPVIYCLRTKEIRRTLKNIIKRWILMKNARIPAVNVITTSSQF</sequence>
<keyword evidence="6 14" id="KW-1133">Transmembrane helix</keyword>
<dbReference type="PROSITE" id="PS50262">
    <property type="entry name" value="G_PROTEIN_RECEP_F1_2"/>
    <property type="match status" value="1"/>
</dbReference>
<evidence type="ECO:0000256" key="13">
    <source>
        <dbReference type="RuleBase" id="RU000688"/>
    </source>
</evidence>
<feature type="transmembrane region" description="Helical" evidence="14">
    <location>
        <begin position="58"/>
        <end position="77"/>
    </location>
</feature>
<evidence type="ECO:0000256" key="5">
    <source>
        <dbReference type="ARBA" id="ARBA00022725"/>
    </source>
</evidence>
<keyword evidence="2 14" id="KW-1003">Cell membrane</keyword>
<comment type="subcellular location">
    <subcellularLocation>
        <location evidence="1 14">Cell membrane</location>
        <topology evidence="1 14">Multi-pass membrane protein</topology>
    </subcellularLocation>
</comment>
<evidence type="ECO:0000256" key="9">
    <source>
        <dbReference type="ARBA" id="ARBA00023157"/>
    </source>
</evidence>
<keyword evidence="9" id="KW-1015">Disulfide bond</keyword>
<keyword evidence="12 13" id="KW-0807">Transducer</keyword>
<dbReference type="GO" id="GO:0004930">
    <property type="term" value="F:G protein-coupled receptor activity"/>
    <property type="evidence" value="ECO:0007669"/>
    <property type="project" value="UniProtKB-KW"/>
</dbReference>
<dbReference type="InterPro" id="IPR000725">
    <property type="entry name" value="Olfact_rcpt"/>
</dbReference>
<evidence type="ECO:0000256" key="8">
    <source>
        <dbReference type="ARBA" id="ARBA00023136"/>
    </source>
</evidence>
<evidence type="ECO:0000256" key="12">
    <source>
        <dbReference type="ARBA" id="ARBA00023224"/>
    </source>
</evidence>
<proteinExistence type="inferred from homology"/>
<comment type="caution">
    <text evidence="16">The sequence shown here is derived from an EMBL/GenBank/DDBJ whole genome shotgun (WGS) entry which is preliminary data.</text>
</comment>
<keyword evidence="7 13" id="KW-0297">G-protein coupled receptor</keyword>
<feature type="transmembrane region" description="Helical" evidence="14">
    <location>
        <begin position="97"/>
        <end position="119"/>
    </location>
</feature>
<feature type="transmembrane region" description="Helical" evidence="14">
    <location>
        <begin position="270"/>
        <end position="292"/>
    </location>
</feature>
<dbReference type="SMART" id="SM01381">
    <property type="entry name" value="7TM_GPCR_Srsx"/>
    <property type="match status" value="1"/>
</dbReference>
<evidence type="ECO:0000256" key="6">
    <source>
        <dbReference type="ARBA" id="ARBA00022989"/>
    </source>
</evidence>